<dbReference type="PRINTS" id="PR00326">
    <property type="entry name" value="GTP1OBG"/>
</dbReference>
<dbReference type="NCBIfam" id="TIGR02729">
    <property type="entry name" value="Obg_CgtA"/>
    <property type="match status" value="1"/>
</dbReference>
<evidence type="ECO:0000256" key="8">
    <source>
        <dbReference type="HAMAP-Rule" id="MF_01454"/>
    </source>
</evidence>
<comment type="subcellular location">
    <subcellularLocation>
        <location evidence="8">Cytoplasm</location>
    </subcellularLocation>
</comment>
<comment type="subunit">
    <text evidence="8">Monomer.</text>
</comment>
<feature type="binding site" evidence="8">
    <location>
        <begin position="314"/>
        <end position="316"/>
    </location>
    <ligand>
        <name>GTP</name>
        <dbReference type="ChEBI" id="CHEBI:37565"/>
    </ligand>
</feature>
<evidence type="ECO:0000313" key="13">
    <source>
        <dbReference type="Proteomes" id="UP000092671"/>
    </source>
</evidence>
<dbReference type="PIRSF" id="PIRSF002401">
    <property type="entry name" value="GTP_bd_Obg/CgtA"/>
    <property type="match status" value="1"/>
</dbReference>
<feature type="binding site" evidence="8">
    <location>
        <position position="173"/>
    </location>
    <ligand>
        <name>Mg(2+)</name>
        <dbReference type="ChEBI" id="CHEBI:18420"/>
    </ligand>
</feature>
<dbReference type="PANTHER" id="PTHR11702:SF31">
    <property type="entry name" value="MITOCHONDRIAL RIBOSOME-ASSOCIATED GTPASE 2"/>
    <property type="match status" value="1"/>
</dbReference>
<dbReference type="RefSeq" id="WP_066890654.1">
    <property type="nucleotide sequence ID" value="NZ_LZDN01000001.1"/>
</dbReference>
<feature type="binding site" evidence="8">
    <location>
        <begin position="191"/>
        <end position="195"/>
    </location>
    <ligand>
        <name>GTP</name>
        <dbReference type="ChEBI" id="CHEBI:37565"/>
    </ligand>
</feature>
<sequence>MRFIDEAVISVKAGDGGNGIVSFRREKFVPKGGPDGGDGGKGGDVYVMADDNTNTLVDFRYTRKFEAKRGENGRSKNRSGKGADDIYLNVPVGTTIIDTDLDVVIGDLTEVGQVMLVAKGGDGGFGNTRFKTSTNQAPRKAIPGFVGESKNLKLELKVVADVGLIGLPNAGKSTFIRQVSSARPKVADYPFTTLVPNLGVVDVGTHQSFVMADIPGLIEGASDGAGLGIRFLKHVARTRRLLHIVDVKPIDGSDPVKNARIILNELQKFSAELSKLPQILVLNKIDQLEEDEIDEVCNHIIKELDWQGEVFFTSTISGQGVDDIKYHLMNEIEAEQKREADDETFAKAQAERFARLEEEVRHNTEIQKEAYRAKRKAEREGLSDDDDDDDDDDYDDDDYDVAVQYAPY</sequence>
<proteinExistence type="inferred from homology"/>
<evidence type="ECO:0000313" key="12">
    <source>
        <dbReference type="EMBL" id="OBX52207.1"/>
    </source>
</evidence>
<dbReference type="PANTHER" id="PTHR11702">
    <property type="entry name" value="DEVELOPMENTALLY REGULATED GTP-BINDING PROTEIN-RELATED"/>
    <property type="match status" value="1"/>
</dbReference>
<dbReference type="Proteomes" id="UP000092671">
    <property type="component" value="Unassembled WGS sequence"/>
</dbReference>
<evidence type="ECO:0000256" key="4">
    <source>
        <dbReference type="ARBA" id="ARBA00022741"/>
    </source>
</evidence>
<dbReference type="SUPFAM" id="SSF52540">
    <property type="entry name" value="P-loop containing nucleoside triphosphate hydrolases"/>
    <property type="match status" value="1"/>
</dbReference>
<comment type="function">
    <text evidence="8">An essential GTPase which binds GTP, GDP and possibly (p)ppGpp with moderate affinity, with high nucleotide exchange rates and a fairly low GTP hydrolysis rate. Plays a role in control of the cell cycle, stress response, ribosome biogenesis and in those bacteria that undergo differentiation, in morphogenesis control.</text>
</comment>
<comment type="cofactor">
    <cofactor evidence="8">
        <name>Mg(2+)</name>
        <dbReference type="ChEBI" id="CHEBI:18420"/>
    </cofactor>
</comment>
<keyword evidence="2 8" id="KW-0963">Cytoplasm</keyword>
<dbReference type="PROSITE" id="PS51883">
    <property type="entry name" value="OBG"/>
    <property type="match status" value="1"/>
</dbReference>
<dbReference type="InterPro" id="IPR031167">
    <property type="entry name" value="G_OBG"/>
</dbReference>
<evidence type="ECO:0000256" key="2">
    <source>
        <dbReference type="ARBA" id="ARBA00022490"/>
    </source>
</evidence>
<dbReference type="Gene3D" id="3.40.50.300">
    <property type="entry name" value="P-loop containing nucleotide triphosphate hydrolases"/>
    <property type="match status" value="1"/>
</dbReference>
<feature type="compositionally biased region" description="Acidic residues" evidence="9">
    <location>
        <begin position="383"/>
        <end position="400"/>
    </location>
</feature>
<comment type="similarity">
    <text evidence="1 8">Belongs to the TRAFAC class OBG-HflX-like GTPase superfamily. OBG GTPase family.</text>
</comment>
<feature type="binding site" evidence="8">
    <location>
        <begin position="283"/>
        <end position="286"/>
    </location>
    <ligand>
        <name>GTP</name>
        <dbReference type="ChEBI" id="CHEBI:37565"/>
    </ligand>
</feature>
<evidence type="ECO:0000256" key="5">
    <source>
        <dbReference type="ARBA" id="ARBA00022801"/>
    </source>
</evidence>
<evidence type="ECO:0000259" key="11">
    <source>
        <dbReference type="PROSITE" id="PS51883"/>
    </source>
</evidence>
<name>A0A1B8PM32_MORNO</name>
<comment type="caution">
    <text evidence="12">The sequence shown here is derived from an EMBL/GenBank/DDBJ whole genome shotgun (WGS) entry which is preliminary data.</text>
</comment>
<keyword evidence="5 8" id="KW-0378">Hydrolase</keyword>
<protein>
    <recommendedName>
        <fullName evidence="8">GTPase Obg</fullName>
        <ecNumber evidence="8">3.6.5.-</ecNumber>
    </recommendedName>
    <alternativeName>
        <fullName evidence="8">GTP-binding protein Obg</fullName>
    </alternativeName>
</protein>
<dbReference type="GO" id="GO:0043022">
    <property type="term" value="F:ribosome binding"/>
    <property type="evidence" value="ECO:0007669"/>
    <property type="project" value="UniProtKB-ARBA"/>
</dbReference>
<dbReference type="Pfam" id="PF01926">
    <property type="entry name" value="MMR_HSR1"/>
    <property type="match status" value="1"/>
</dbReference>
<keyword evidence="6 8" id="KW-0460">Magnesium</keyword>
<dbReference type="GO" id="GO:0003924">
    <property type="term" value="F:GTPase activity"/>
    <property type="evidence" value="ECO:0007669"/>
    <property type="project" value="UniProtKB-UniRule"/>
</dbReference>
<evidence type="ECO:0000256" key="3">
    <source>
        <dbReference type="ARBA" id="ARBA00022723"/>
    </source>
</evidence>
<dbReference type="GO" id="GO:0000287">
    <property type="term" value="F:magnesium ion binding"/>
    <property type="evidence" value="ECO:0007669"/>
    <property type="project" value="InterPro"/>
</dbReference>
<gene>
    <name evidence="8" type="primary">obg</name>
    <name evidence="12" type="ORF">A9Z60_00525</name>
</gene>
<dbReference type="Gene3D" id="2.70.210.12">
    <property type="entry name" value="GTP1/OBG domain"/>
    <property type="match status" value="1"/>
</dbReference>
<dbReference type="AlphaFoldDB" id="A0A1B8PM32"/>
<reference evidence="12 13" key="1">
    <citation type="submission" date="2016-06" db="EMBL/GenBank/DDBJ databases">
        <title>Draft genome of Moraxella nonliquefaciens CCUG 60284.</title>
        <authorList>
            <person name="Salva-Serra F."/>
            <person name="Engstrom-Jakobsson H."/>
            <person name="Thorell K."/>
            <person name="Gonzales-Siles L."/>
            <person name="Karlsson R."/>
            <person name="Boulund F."/>
            <person name="Engstrand L."/>
            <person name="Kristiansson E."/>
            <person name="Moore E."/>
        </authorList>
    </citation>
    <scope>NUCLEOTIDE SEQUENCE [LARGE SCALE GENOMIC DNA]</scope>
    <source>
        <strain evidence="12 13">CCUG 60284</strain>
    </source>
</reference>
<feature type="region of interest" description="Disordered" evidence="9">
    <location>
        <begin position="367"/>
        <end position="408"/>
    </location>
</feature>
<dbReference type="EC" id="3.6.5.-" evidence="8"/>
<dbReference type="InterPro" id="IPR045086">
    <property type="entry name" value="OBG_GTPase"/>
</dbReference>
<dbReference type="SUPFAM" id="SSF82051">
    <property type="entry name" value="Obg GTP-binding protein N-terminal domain"/>
    <property type="match status" value="1"/>
</dbReference>
<dbReference type="InterPro" id="IPR006074">
    <property type="entry name" value="GTP1-OBG_CS"/>
</dbReference>
<keyword evidence="4 8" id="KW-0547">Nucleotide-binding</keyword>
<dbReference type="InterPro" id="IPR014100">
    <property type="entry name" value="GTP-bd_Obg/CgtA"/>
</dbReference>
<dbReference type="InterPro" id="IPR036726">
    <property type="entry name" value="GTP1_OBG_dom_sf"/>
</dbReference>
<dbReference type="InterPro" id="IPR006169">
    <property type="entry name" value="GTP1_OBG_dom"/>
</dbReference>
<dbReference type="CDD" id="cd01898">
    <property type="entry name" value="Obg"/>
    <property type="match status" value="1"/>
</dbReference>
<dbReference type="NCBIfam" id="NF008956">
    <property type="entry name" value="PRK12299.1"/>
    <property type="match status" value="1"/>
</dbReference>
<evidence type="ECO:0000259" key="10">
    <source>
        <dbReference type="PROSITE" id="PS51710"/>
    </source>
</evidence>
<organism evidence="12 13">
    <name type="scientific">Moraxella nonliquefaciens</name>
    <dbReference type="NCBI Taxonomy" id="478"/>
    <lineage>
        <taxon>Bacteria</taxon>
        <taxon>Pseudomonadati</taxon>
        <taxon>Pseudomonadota</taxon>
        <taxon>Gammaproteobacteria</taxon>
        <taxon>Moraxellales</taxon>
        <taxon>Moraxellaceae</taxon>
        <taxon>Moraxella</taxon>
    </lineage>
</organism>
<keyword evidence="3 8" id="KW-0479">Metal-binding</keyword>
<dbReference type="GO" id="GO:0005525">
    <property type="term" value="F:GTP binding"/>
    <property type="evidence" value="ECO:0007669"/>
    <property type="project" value="UniProtKB-UniRule"/>
</dbReference>
<feature type="domain" description="Obg" evidence="11">
    <location>
        <begin position="1"/>
        <end position="159"/>
    </location>
</feature>
<evidence type="ECO:0000256" key="7">
    <source>
        <dbReference type="ARBA" id="ARBA00023134"/>
    </source>
</evidence>
<dbReference type="EMBL" id="LZDN01000001">
    <property type="protein sequence ID" value="OBX52207.1"/>
    <property type="molecule type" value="Genomic_DNA"/>
</dbReference>
<dbReference type="HAMAP" id="MF_01454">
    <property type="entry name" value="GTPase_Obg"/>
    <property type="match status" value="1"/>
</dbReference>
<dbReference type="GO" id="GO:0042254">
    <property type="term" value="P:ribosome biogenesis"/>
    <property type="evidence" value="ECO:0007669"/>
    <property type="project" value="UniProtKB-UniRule"/>
</dbReference>
<dbReference type="InterPro" id="IPR006073">
    <property type="entry name" value="GTP-bd"/>
</dbReference>
<feature type="binding site" evidence="8">
    <location>
        <position position="193"/>
    </location>
    <ligand>
        <name>Mg(2+)</name>
        <dbReference type="ChEBI" id="CHEBI:18420"/>
    </ligand>
</feature>
<evidence type="ECO:0000256" key="6">
    <source>
        <dbReference type="ARBA" id="ARBA00022842"/>
    </source>
</evidence>
<dbReference type="GO" id="GO:0005737">
    <property type="term" value="C:cytoplasm"/>
    <property type="evidence" value="ECO:0007669"/>
    <property type="project" value="UniProtKB-SubCell"/>
</dbReference>
<evidence type="ECO:0000256" key="1">
    <source>
        <dbReference type="ARBA" id="ARBA00007699"/>
    </source>
</evidence>
<accession>A0A1B8PM32</accession>
<dbReference type="PROSITE" id="PS51710">
    <property type="entry name" value="G_OBG"/>
    <property type="match status" value="1"/>
</dbReference>
<dbReference type="PROSITE" id="PS00905">
    <property type="entry name" value="GTP1_OBG"/>
    <property type="match status" value="1"/>
</dbReference>
<feature type="compositionally biased region" description="Basic and acidic residues" evidence="9">
    <location>
        <begin position="367"/>
        <end position="382"/>
    </location>
</feature>
<feature type="binding site" evidence="8">
    <location>
        <begin position="166"/>
        <end position="173"/>
    </location>
    <ligand>
        <name>GTP</name>
        <dbReference type="ChEBI" id="CHEBI:37565"/>
    </ligand>
</feature>
<dbReference type="InterPro" id="IPR027417">
    <property type="entry name" value="P-loop_NTPase"/>
</dbReference>
<dbReference type="FunFam" id="2.70.210.12:FF:000001">
    <property type="entry name" value="GTPase Obg"/>
    <property type="match status" value="1"/>
</dbReference>
<dbReference type="OrthoDB" id="9807318at2"/>
<evidence type="ECO:0000256" key="9">
    <source>
        <dbReference type="SAM" id="MobiDB-lite"/>
    </source>
</evidence>
<feature type="binding site" evidence="8">
    <location>
        <begin position="213"/>
        <end position="216"/>
    </location>
    <ligand>
        <name>GTP</name>
        <dbReference type="ChEBI" id="CHEBI:37565"/>
    </ligand>
</feature>
<feature type="domain" description="OBG-type G" evidence="10">
    <location>
        <begin position="160"/>
        <end position="333"/>
    </location>
</feature>
<keyword evidence="7 8" id="KW-0342">GTP-binding</keyword>
<dbReference type="NCBIfam" id="NF008955">
    <property type="entry name" value="PRK12297.1"/>
    <property type="match status" value="1"/>
</dbReference>
<dbReference type="Pfam" id="PF01018">
    <property type="entry name" value="GTP1_OBG"/>
    <property type="match status" value="1"/>
</dbReference>